<dbReference type="AlphaFoldDB" id="A0AAX4NYX6"/>
<dbReference type="GO" id="GO:0006529">
    <property type="term" value="P:asparagine biosynthetic process"/>
    <property type="evidence" value="ECO:0007669"/>
    <property type="project" value="UniProtKB-KW"/>
</dbReference>
<reference evidence="5 6" key="1">
    <citation type="submission" date="2024-03" db="EMBL/GenBank/DDBJ databases">
        <title>Complete genome sequence of the green alga Chloropicon roscoffensis RCC1871.</title>
        <authorList>
            <person name="Lemieux C."/>
            <person name="Pombert J.-F."/>
            <person name="Otis C."/>
            <person name="Turmel M."/>
        </authorList>
    </citation>
    <scope>NUCLEOTIDE SEQUENCE [LARGE SCALE GENOMIC DNA]</scope>
    <source>
        <strain evidence="5 6">RCC1871</strain>
    </source>
</reference>
<evidence type="ECO:0000313" key="5">
    <source>
        <dbReference type="EMBL" id="WZN59272.1"/>
    </source>
</evidence>
<gene>
    <name evidence="5" type="ORF">HKI87_01g07970</name>
</gene>
<keyword evidence="2" id="KW-0061">Asparagine biosynthesis</keyword>
<feature type="domain" description="Glutamine amidotransferase type-2" evidence="4">
    <location>
        <begin position="2"/>
        <end position="213"/>
    </location>
</feature>
<dbReference type="InterPro" id="IPR017932">
    <property type="entry name" value="GATase_2_dom"/>
</dbReference>
<evidence type="ECO:0000259" key="4">
    <source>
        <dbReference type="PROSITE" id="PS51278"/>
    </source>
</evidence>
<name>A0AAX4NYX6_9CHLO</name>
<evidence type="ECO:0000256" key="3">
    <source>
        <dbReference type="ARBA" id="ARBA00022962"/>
    </source>
</evidence>
<dbReference type="PROSITE" id="PS51278">
    <property type="entry name" value="GATASE_TYPE_2"/>
    <property type="match status" value="1"/>
</dbReference>
<dbReference type="Pfam" id="PF00733">
    <property type="entry name" value="Asn_synthase"/>
    <property type="match status" value="1"/>
</dbReference>
<dbReference type="InterPro" id="IPR051857">
    <property type="entry name" value="Asn_synthetase_domain"/>
</dbReference>
<sequence>MCGVLAIVFGADVRWQGDDSPGEPSCSFSEETEDSILRRAEWFLKNRGPDGRARETRTLGGGSRLTLTSSLLQTRGQASISNFDISDGEGNVLLFNGEVYDGLPHLGEGNDGEALLRALGKCETATEVTSLLSGLRGPWSIVYWQKRTETLFYGRDVIGRRSLLGFCGGSAGPPWQRYSVLSSVSLAPLDAPERERRGWREIPPGVYSARLGSGPGCVMPERHAWTDPVPAALASTGTVNAAAEGREARATEEEVEAAAKELFGLLTEAVRLRCSLVHHTRKEGSGPGPIRPAPVAILFSGGLDSAILAGIAGLVCSPGDPIDLVNVCFVGGGSPDRASARSCLLELSGANPSRDFRLIEVDSSLADVDGSRARLLQLLQPAETFMDLNIGAALAMAASAKGRLLACRGGELLVVSEVYESAALVILCGHGADEQAGGYGRHHTKYRAGGWAALAEEIELDTQRLWRRNLGRDDRCISDLGREARFPFLDESVALALRTMPLPVKCDPGRQPGEGDKRVLRVLARRFLPGLENASRRTKRAIQFGSRIAKLSNKRDFGSNRAANTASAGTVVLPDFKPGKPA</sequence>
<evidence type="ECO:0000256" key="2">
    <source>
        <dbReference type="ARBA" id="ARBA00022888"/>
    </source>
</evidence>
<proteinExistence type="predicted"/>
<dbReference type="PANTHER" id="PTHR45937:SF1">
    <property type="entry name" value="ASPARAGINE SYNTHETASE DOMAIN-CONTAINING PROTEIN 1"/>
    <property type="match status" value="1"/>
</dbReference>
<keyword evidence="1" id="KW-0028">Amino-acid biosynthesis</keyword>
<dbReference type="CDD" id="cd01991">
    <property type="entry name" value="Asn_synthase_B_C"/>
    <property type="match status" value="1"/>
</dbReference>
<dbReference type="PANTHER" id="PTHR45937">
    <property type="entry name" value="ASPARAGINE SYNTHETASE DOMAIN-CONTAINING PROTEIN 1"/>
    <property type="match status" value="1"/>
</dbReference>
<dbReference type="Gene3D" id="3.60.20.10">
    <property type="entry name" value="Glutamine Phosphoribosylpyrophosphate, subunit 1, domain 1"/>
    <property type="match status" value="1"/>
</dbReference>
<dbReference type="EMBL" id="CP151501">
    <property type="protein sequence ID" value="WZN59272.1"/>
    <property type="molecule type" value="Genomic_DNA"/>
</dbReference>
<dbReference type="Proteomes" id="UP001472866">
    <property type="component" value="Chromosome 01"/>
</dbReference>
<dbReference type="Gene3D" id="3.40.50.620">
    <property type="entry name" value="HUPs"/>
    <property type="match status" value="1"/>
</dbReference>
<keyword evidence="3" id="KW-0315">Glutamine amidotransferase</keyword>
<dbReference type="SUPFAM" id="SSF52402">
    <property type="entry name" value="Adenine nucleotide alpha hydrolases-like"/>
    <property type="match status" value="1"/>
</dbReference>
<accession>A0AAX4NYX6</accession>
<organism evidence="5 6">
    <name type="scientific">Chloropicon roscoffensis</name>
    <dbReference type="NCBI Taxonomy" id="1461544"/>
    <lineage>
        <taxon>Eukaryota</taxon>
        <taxon>Viridiplantae</taxon>
        <taxon>Chlorophyta</taxon>
        <taxon>Chloropicophyceae</taxon>
        <taxon>Chloropicales</taxon>
        <taxon>Chloropicaceae</taxon>
        <taxon>Chloropicon</taxon>
    </lineage>
</organism>
<evidence type="ECO:0000256" key="1">
    <source>
        <dbReference type="ARBA" id="ARBA00022605"/>
    </source>
</evidence>
<protein>
    <submittedName>
        <fullName evidence="5">Asparagine synthetase domain-containing protein</fullName>
    </submittedName>
</protein>
<dbReference type="SUPFAM" id="SSF56235">
    <property type="entry name" value="N-terminal nucleophile aminohydrolases (Ntn hydrolases)"/>
    <property type="match status" value="1"/>
</dbReference>
<dbReference type="InterPro" id="IPR001962">
    <property type="entry name" value="Asn_synthase"/>
</dbReference>
<evidence type="ECO:0000313" key="6">
    <source>
        <dbReference type="Proteomes" id="UP001472866"/>
    </source>
</evidence>
<dbReference type="InterPro" id="IPR029055">
    <property type="entry name" value="Ntn_hydrolases_N"/>
</dbReference>
<dbReference type="InterPro" id="IPR014729">
    <property type="entry name" value="Rossmann-like_a/b/a_fold"/>
</dbReference>
<dbReference type="GO" id="GO:0004066">
    <property type="term" value="F:asparagine synthase (glutamine-hydrolyzing) activity"/>
    <property type="evidence" value="ECO:0007669"/>
    <property type="project" value="InterPro"/>
</dbReference>
<keyword evidence="6" id="KW-1185">Reference proteome</keyword>